<dbReference type="InterPro" id="IPR051907">
    <property type="entry name" value="DoxX-like_oxidoreductase"/>
</dbReference>
<evidence type="ECO:0000313" key="8">
    <source>
        <dbReference type="EMBL" id="GAA2351846.1"/>
    </source>
</evidence>
<comment type="caution">
    <text evidence="8">The sequence shown here is derived from an EMBL/GenBank/DDBJ whole genome shotgun (WGS) entry which is preliminary data.</text>
</comment>
<organism evidence="8 9">
    <name type="scientific">Saccharopolyspora halophila</name>
    <dbReference type="NCBI Taxonomy" id="405551"/>
    <lineage>
        <taxon>Bacteria</taxon>
        <taxon>Bacillati</taxon>
        <taxon>Actinomycetota</taxon>
        <taxon>Actinomycetes</taxon>
        <taxon>Pseudonocardiales</taxon>
        <taxon>Pseudonocardiaceae</taxon>
        <taxon>Saccharopolyspora</taxon>
    </lineage>
</organism>
<feature type="transmembrane region" description="Helical" evidence="7">
    <location>
        <begin position="104"/>
        <end position="124"/>
    </location>
</feature>
<sequence length="144" mass="14990">MQALRDFFLIVGRIGIGIILIAHGWQKLITNGISATAEDFQSMGVPIPGVSAWYSAVVELAGGVLLILGVLMPLVGIAVAIDMAGAIVFVHLGNGLFTPMGFELPLAIGVATLALGFSSGRLAVDHVVFGRRGRRASEPAEPNV</sequence>
<protein>
    <submittedName>
        <fullName evidence="8">DoxX family protein</fullName>
    </submittedName>
</protein>
<feature type="transmembrane region" description="Helical" evidence="7">
    <location>
        <begin position="7"/>
        <end position="25"/>
    </location>
</feature>
<keyword evidence="4 7" id="KW-0812">Transmembrane</keyword>
<evidence type="ECO:0000256" key="4">
    <source>
        <dbReference type="ARBA" id="ARBA00022692"/>
    </source>
</evidence>
<dbReference type="Pfam" id="PF07681">
    <property type="entry name" value="DoxX"/>
    <property type="match status" value="1"/>
</dbReference>
<dbReference type="EMBL" id="BAAARA010000010">
    <property type="protein sequence ID" value="GAA2351846.1"/>
    <property type="molecule type" value="Genomic_DNA"/>
</dbReference>
<evidence type="ECO:0000256" key="7">
    <source>
        <dbReference type="SAM" id="Phobius"/>
    </source>
</evidence>
<proteinExistence type="inferred from homology"/>
<dbReference type="PANTHER" id="PTHR33452:SF1">
    <property type="entry name" value="INNER MEMBRANE PROTEIN YPHA-RELATED"/>
    <property type="match status" value="1"/>
</dbReference>
<comment type="similarity">
    <text evidence="2">Belongs to the DoxX family.</text>
</comment>
<keyword evidence="5 7" id="KW-1133">Transmembrane helix</keyword>
<evidence type="ECO:0000256" key="2">
    <source>
        <dbReference type="ARBA" id="ARBA00006679"/>
    </source>
</evidence>
<keyword evidence="6 7" id="KW-0472">Membrane</keyword>
<dbReference type="Proteomes" id="UP001501218">
    <property type="component" value="Unassembled WGS sequence"/>
</dbReference>
<keyword evidence="3" id="KW-1003">Cell membrane</keyword>
<keyword evidence="9" id="KW-1185">Reference proteome</keyword>
<evidence type="ECO:0000256" key="6">
    <source>
        <dbReference type="ARBA" id="ARBA00023136"/>
    </source>
</evidence>
<feature type="transmembrane region" description="Helical" evidence="7">
    <location>
        <begin position="74"/>
        <end position="92"/>
    </location>
</feature>
<evidence type="ECO:0000256" key="3">
    <source>
        <dbReference type="ARBA" id="ARBA00022475"/>
    </source>
</evidence>
<gene>
    <name evidence="8" type="ORF">GCM10009854_32120</name>
</gene>
<evidence type="ECO:0000313" key="9">
    <source>
        <dbReference type="Proteomes" id="UP001501218"/>
    </source>
</evidence>
<accession>A0ABN3GIC0</accession>
<comment type="subcellular location">
    <subcellularLocation>
        <location evidence="1">Cell membrane</location>
        <topology evidence="1">Multi-pass membrane protein</topology>
    </subcellularLocation>
</comment>
<dbReference type="PANTHER" id="PTHR33452">
    <property type="entry name" value="OXIDOREDUCTASE CATD-RELATED"/>
    <property type="match status" value="1"/>
</dbReference>
<dbReference type="RefSeq" id="WP_344132705.1">
    <property type="nucleotide sequence ID" value="NZ_BAAARA010000010.1"/>
</dbReference>
<name>A0ABN3GIC0_9PSEU</name>
<dbReference type="InterPro" id="IPR032808">
    <property type="entry name" value="DoxX"/>
</dbReference>
<evidence type="ECO:0000256" key="1">
    <source>
        <dbReference type="ARBA" id="ARBA00004651"/>
    </source>
</evidence>
<feature type="transmembrane region" description="Helical" evidence="7">
    <location>
        <begin position="45"/>
        <end position="67"/>
    </location>
</feature>
<reference evidence="8 9" key="1">
    <citation type="journal article" date="2019" name="Int. J. Syst. Evol. Microbiol.">
        <title>The Global Catalogue of Microorganisms (GCM) 10K type strain sequencing project: providing services to taxonomists for standard genome sequencing and annotation.</title>
        <authorList>
            <consortium name="The Broad Institute Genomics Platform"/>
            <consortium name="The Broad Institute Genome Sequencing Center for Infectious Disease"/>
            <person name="Wu L."/>
            <person name="Ma J."/>
        </authorList>
    </citation>
    <scope>NUCLEOTIDE SEQUENCE [LARGE SCALE GENOMIC DNA]</scope>
    <source>
        <strain evidence="8 9">JCM 16221</strain>
    </source>
</reference>
<evidence type="ECO:0000256" key="5">
    <source>
        <dbReference type="ARBA" id="ARBA00022989"/>
    </source>
</evidence>